<dbReference type="SUPFAM" id="SSF46785">
    <property type="entry name" value="Winged helix' DNA-binding domain"/>
    <property type="match status" value="1"/>
</dbReference>
<reference evidence="5" key="1">
    <citation type="submission" date="2016-01" db="EMBL/GenBank/DDBJ databases">
        <title>Whole genome sequencing of Bhargavaea cecembensis T14.</title>
        <authorList>
            <person name="Hong K.W."/>
        </authorList>
    </citation>
    <scope>NUCLEOTIDE SEQUENCE [LARGE SCALE GENOMIC DNA]</scope>
    <source>
        <strain evidence="5">M19</strain>
    </source>
</reference>
<evidence type="ECO:0000256" key="1">
    <source>
        <dbReference type="ARBA" id="ARBA00023015"/>
    </source>
</evidence>
<evidence type="ECO:0000256" key="2">
    <source>
        <dbReference type="ARBA" id="ARBA00023125"/>
    </source>
</evidence>
<proteinExistence type="predicted"/>
<dbReference type="OrthoDB" id="9782299at2"/>
<dbReference type="Gene3D" id="1.10.10.10">
    <property type="entry name" value="Winged helix-like DNA-binding domain superfamily/Winged helix DNA-binding domain"/>
    <property type="match status" value="1"/>
</dbReference>
<dbReference type="RefSeq" id="WP_048004986.1">
    <property type="nucleotide sequence ID" value="NZ_CP047095.1"/>
</dbReference>
<dbReference type="EMBL" id="LQQY01000016">
    <property type="protein sequence ID" value="KZE48651.1"/>
    <property type="molecule type" value="Genomic_DNA"/>
</dbReference>
<dbReference type="SMART" id="SM00345">
    <property type="entry name" value="HTH_GNTR"/>
    <property type="match status" value="1"/>
</dbReference>
<name>A0A0J5SBT7_9BACI</name>
<protein>
    <submittedName>
        <fullName evidence="4">GntR family transcriptional regulator</fullName>
    </submittedName>
</protein>
<evidence type="ECO:0000256" key="3">
    <source>
        <dbReference type="ARBA" id="ARBA00023163"/>
    </source>
</evidence>
<dbReference type="GO" id="GO:0003700">
    <property type="term" value="F:DNA-binding transcription factor activity"/>
    <property type="evidence" value="ECO:0007669"/>
    <property type="project" value="InterPro"/>
</dbReference>
<gene>
    <name evidence="4" type="ORF">AV649_18940</name>
</gene>
<dbReference type="Pfam" id="PF07729">
    <property type="entry name" value="FCD"/>
    <property type="match status" value="1"/>
</dbReference>
<comment type="caution">
    <text evidence="4">The sequence shown here is derived from an EMBL/GenBank/DDBJ whole genome shotgun (WGS) entry which is preliminary data.</text>
</comment>
<dbReference type="CDD" id="cd07377">
    <property type="entry name" value="WHTH_GntR"/>
    <property type="match status" value="1"/>
</dbReference>
<accession>A0A0J5SBT7</accession>
<keyword evidence="2" id="KW-0238">DNA-binding</keyword>
<dbReference type="PANTHER" id="PTHR43537">
    <property type="entry name" value="TRANSCRIPTIONAL REGULATOR, GNTR FAMILY"/>
    <property type="match status" value="1"/>
</dbReference>
<evidence type="ECO:0000313" key="4">
    <source>
        <dbReference type="EMBL" id="KZE48651.1"/>
    </source>
</evidence>
<organism evidence="4 5">
    <name type="scientific">Rossellomorea marisflavi</name>
    <dbReference type="NCBI Taxonomy" id="189381"/>
    <lineage>
        <taxon>Bacteria</taxon>
        <taxon>Bacillati</taxon>
        <taxon>Bacillota</taxon>
        <taxon>Bacilli</taxon>
        <taxon>Bacillales</taxon>
        <taxon>Bacillaceae</taxon>
        <taxon>Rossellomorea</taxon>
    </lineage>
</organism>
<dbReference type="AlphaFoldDB" id="A0A0J5SBT7"/>
<keyword evidence="3" id="KW-0804">Transcription</keyword>
<dbReference type="Gene3D" id="1.20.120.530">
    <property type="entry name" value="GntR ligand-binding domain-like"/>
    <property type="match status" value="1"/>
</dbReference>
<keyword evidence="1" id="KW-0805">Transcription regulation</keyword>
<dbReference type="InterPro" id="IPR036390">
    <property type="entry name" value="WH_DNA-bd_sf"/>
</dbReference>
<dbReference type="InterPro" id="IPR000524">
    <property type="entry name" value="Tscrpt_reg_HTH_GntR"/>
</dbReference>
<dbReference type="GO" id="GO:0003677">
    <property type="term" value="F:DNA binding"/>
    <property type="evidence" value="ECO:0007669"/>
    <property type="project" value="UniProtKB-KW"/>
</dbReference>
<dbReference type="SMART" id="SM00895">
    <property type="entry name" value="FCD"/>
    <property type="match status" value="1"/>
</dbReference>
<dbReference type="Proteomes" id="UP000076510">
    <property type="component" value="Unassembled WGS sequence"/>
</dbReference>
<dbReference type="PATRIC" id="fig|189381.10.peg.2875"/>
<dbReference type="InterPro" id="IPR008920">
    <property type="entry name" value="TF_FadR/GntR_C"/>
</dbReference>
<dbReference type="PROSITE" id="PS50949">
    <property type="entry name" value="HTH_GNTR"/>
    <property type="match status" value="1"/>
</dbReference>
<dbReference type="InterPro" id="IPR036388">
    <property type="entry name" value="WH-like_DNA-bd_sf"/>
</dbReference>
<dbReference type="PANTHER" id="PTHR43537:SF5">
    <property type="entry name" value="UXU OPERON TRANSCRIPTIONAL REGULATOR"/>
    <property type="match status" value="1"/>
</dbReference>
<evidence type="ECO:0000313" key="5">
    <source>
        <dbReference type="Proteomes" id="UP000076510"/>
    </source>
</evidence>
<dbReference type="Pfam" id="PF00392">
    <property type="entry name" value="GntR"/>
    <property type="match status" value="1"/>
</dbReference>
<dbReference type="PRINTS" id="PR00035">
    <property type="entry name" value="HTHGNTR"/>
</dbReference>
<sequence length="242" mass="27742">MISPIERKKVSEQVLDELKRMIKDKEFPPNSKLPSENELAGMFGVSRSPIREALRVLQAGGMVESRQGGGSYVREVNLANMLDPVTFDFIHIDQVYELLEMRTVVETEAASFAAMRRTEDELEAIRKALDLFAEKMEDETSVGSEADFAFHHEIVKASGNRFLLQSVEGLRGLYERALTFSLKQNVGLARKRQQIYEEHVKIYEAIERQDEKAAAYYMKRHLINARIKLGDKRINPMKESMD</sequence>
<dbReference type="InterPro" id="IPR011711">
    <property type="entry name" value="GntR_C"/>
</dbReference>
<dbReference type="SUPFAM" id="SSF48008">
    <property type="entry name" value="GntR ligand-binding domain-like"/>
    <property type="match status" value="1"/>
</dbReference>